<evidence type="ECO:0000313" key="2">
    <source>
        <dbReference type="Proteomes" id="UP000316621"/>
    </source>
</evidence>
<dbReference type="PANTHER" id="PTHR38355:SF1">
    <property type="entry name" value="OS06G0149500 PROTEIN"/>
    <property type="match status" value="1"/>
</dbReference>
<reference evidence="1 2" key="1">
    <citation type="journal article" date="2018" name="Science">
        <title>The opium poppy genome and morphinan production.</title>
        <authorList>
            <person name="Guo L."/>
            <person name="Winzer T."/>
            <person name="Yang X."/>
            <person name="Li Y."/>
            <person name="Ning Z."/>
            <person name="He Z."/>
            <person name="Teodor R."/>
            <person name="Lu Y."/>
            <person name="Bowser T.A."/>
            <person name="Graham I.A."/>
            <person name="Ye K."/>
        </authorList>
    </citation>
    <scope>NUCLEOTIDE SEQUENCE [LARGE SCALE GENOMIC DNA]</scope>
    <source>
        <strain evidence="2">cv. HN1</strain>
        <tissue evidence="1">Leaves</tissue>
    </source>
</reference>
<gene>
    <name evidence="1" type="ORF">C5167_013346</name>
</gene>
<protein>
    <submittedName>
        <fullName evidence="1">Uncharacterized protein</fullName>
    </submittedName>
</protein>
<dbReference type="GO" id="GO:0005739">
    <property type="term" value="C:mitochondrion"/>
    <property type="evidence" value="ECO:0007669"/>
    <property type="project" value="TreeGrafter"/>
</dbReference>
<dbReference type="OrthoDB" id="1857819at2759"/>
<dbReference type="Proteomes" id="UP000316621">
    <property type="component" value="Chromosome 3"/>
</dbReference>
<dbReference type="EMBL" id="CM010717">
    <property type="protein sequence ID" value="RZC54501.1"/>
    <property type="molecule type" value="Genomic_DNA"/>
</dbReference>
<dbReference type="AlphaFoldDB" id="A0A4Y7J3I5"/>
<accession>A0A4Y7J3I5</accession>
<dbReference type="OMA" id="QTMWDWK"/>
<proteinExistence type="predicted"/>
<sequence length="122" mass="13513">MEWARKAVGVVESASNNNKVINVFLVGVFGALCYRSVNQQKLIEALEVEKSTLLQTNKSLKKSMWDWKQSLFSDASDDESSPLSLSKLKIIYGEAPISQQGMAAVAVNNEDSKKTSETRIMI</sequence>
<keyword evidence="2" id="KW-1185">Reference proteome</keyword>
<dbReference type="Gramene" id="RZC54501">
    <property type="protein sequence ID" value="RZC54501"/>
    <property type="gene ID" value="C5167_013346"/>
</dbReference>
<dbReference type="PANTHER" id="PTHR38355">
    <property type="entry name" value="OS06G0149500 PROTEIN"/>
    <property type="match status" value="1"/>
</dbReference>
<organism evidence="1 2">
    <name type="scientific">Papaver somniferum</name>
    <name type="common">Opium poppy</name>
    <dbReference type="NCBI Taxonomy" id="3469"/>
    <lineage>
        <taxon>Eukaryota</taxon>
        <taxon>Viridiplantae</taxon>
        <taxon>Streptophyta</taxon>
        <taxon>Embryophyta</taxon>
        <taxon>Tracheophyta</taxon>
        <taxon>Spermatophyta</taxon>
        <taxon>Magnoliopsida</taxon>
        <taxon>Ranunculales</taxon>
        <taxon>Papaveraceae</taxon>
        <taxon>Papaveroideae</taxon>
        <taxon>Papaver</taxon>
    </lineage>
</organism>
<name>A0A4Y7J3I5_PAPSO</name>
<evidence type="ECO:0000313" key="1">
    <source>
        <dbReference type="EMBL" id="RZC54501.1"/>
    </source>
</evidence>